<dbReference type="InterPro" id="IPR021445">
    <property type="entry name" value="DUF3095"/>
</dbReference>
<evidence type="ECO:0000313" key="2">
    <source>
        <dbReference type="Proteomes" id="UP000199101"/>
    </source>
</evidence>
<sequence>MAEPSNDDFFHKLAGFTRFEGVTDSAHYQPLPDDWLIAVADIVSSTKAIAAGHYKSVNMAGASVISAVLNALDRGDYPFAFGGDGALVAVPPSGAERARQALAAVRSWVMEELQLDLRTALVPMDAIRGEGFDVRVARFSPSDYVSYAMFSGGGTSWAERQMKAGRFIVEAMPAKAEPDLTGLSCRWNPIKAQNGEIVSIIAIPGDAGGGPKFQQLVADIIAISAEQSRDSHPVPVEGPTPALSFGGADIEARALAAPANRWWRKLVIDAQIVLVWVLDKFGVRTATFDAKIYRRDLAANSDFRKFDDGLKMTIDVDAAHLERIEARLRQAEAEGVCRFGLHRQDSALMTCFVPTPLMRDHMHFIDGASGGYAMAAMALREKRPPELAAGE</sequence>
<proteinExistence type="predicted"/>
<accession>A0A1C3U921</accession>
<dbReference type="RefSeq" id="WP_092708587.1">
    <property type="nucleotide sequence ID" value="NZ_FMAG01000001.1"/>
</dbReference>
<dbReference type="AlphaFoldDB" id="A0A1C3U921"/>
<organism evidence="1 2">
    <name type="scientific">Rhizobium multihospitium</name>
    <dbReference type="NCBI Taxonomy" id="410764"/>
    <lineage>
        <taxon>Bacteria</taxon>
        <taxon>Pseudomonadati</taxon>
        <taxon>Pseudomonadota</taxon>
        <taxon>Alphaproteobacteria</taxon>
        <taxon>Hyphomicrobiales</taxon>
        <taxon>Rhizobiaceae</taxon>
        <taxon>Rhizobium/Agrobacterium group</taxon>
        <taxon>Rhizobium</taxon>
    </lineage>
</organism>
<dbReference type="Proteomes" id="UP000199101">
    <property type="component" value="Unassembled WGS sequence"/>
</dbReference>
<gene>
    <name evidence="1" type="ORF">GA0061103_1723</name>
</gene>
<keyword evidence="2" id="KW-1185">Reference proteome</keyword>
<dbReference type="EMBL" id="FMAG01000001">
    <property type="protein sequence ID" value="SCB11875.1"/>
    <property type="molecule type" value="Genomic_DNA"/>
</dbReference>
<dbReference type="OrthoDB" id="5342145at2"/>
<dbReference type="Pfam" id="PF11294">
    <property type="entry name" value="DUF3095"/>
    <property type="match status" value="1"/>
</dbReference>
<dbReference type="STRING" id="410764.GA0061103_1723"/>
<reference evidence="2" key="1">
    <citation type="submission" date="2016-08" db="EMBL/GenBank/DDBJ databases">
        <authorList>
            <person name="Varghese N."/>
            <person name="Submissions Spin"/>
        </authorList>
    </citation>
    <scope>NUCLEOTIDE SEQUENCE [LARGE SCALE GENOMIC DNA]</scope>
    <source>
        <strain evidence="2">HAMBI 2975</strain>
    </source>
</reference>
<evidence type="ECO:0000313" key="1">
    <source>
        <dbReference type="EMBL" id="SCB11875.1"/>
    </source>
</evidence>
<name>A0A1C3U921_9HYPH</name>
<protein>
    <recommendedName>
        <fullName evidence="3">DUF3095 domain-containing protein</fullName>
    </recommendedName>
</protein>
<evidence type="ECO:0008006" key="3">
    <source>
        <dbReference type="Google" id="ProtNLM"/>
    </source>
</evidence>